<dbReference type="EMBL" id="VSRR010079748">
    <property type="protein sequence ID" value="MPC89045.1"/>
    <property type="molecule type" value="Genomic_DNA"/>
</dbReference>
<accession>A0A5B7J2T1</accession>
<keyword evidence="2" id="KW-1185">Reference proteome</keyword>
<evidence type="ECO:0000313" key="2">
    <source>
        <dbReference type="Proteomes" id="UP000324222"/>
    </source>
</evidence>
<organism evidence="1 2">
    <name type="scientific">Portunus trituberculatus</name>
    <name type="common">Swimming crab</name>
    <name type="synonym">Neptunus trituberculatus</name>
    <dbReference type="NCBI Taxonomy" id="210409"/>
    <lineage>
        <taxon>Eukaryota</taxon>
        <taxon>Metazoa</taxon>
        <taxon>Ecdysozoa</taxon>
        <taxon>Arthropoda</taxon>
        <taxon>Crustacea</taxon>
        <taxon>Multicrustacea</taxon>
        <taxon>Malacostraca</taxon>
        <taxon>Eumalacostraca</taxon>
        <taxon>Eucarida</taxon>
        <taxon>Decapoda</taxon>
        <taxon>Pleocyemata</taxon>
        <taxon>Brachyura</taxon>
        <taxon>Eubrachyura</taxon>
        <taxon>Portunoidea</taxon>
        <taxon>Portunidae</taxon>
        <taxon>Portuninae</taxon>
        <taxon>Portunus</taxon>
    </lineage>
</organism>
<evidence type="ECO:0000313" key="1">
    <source>
        <dbReference type="EMBL" id="MPC89045.1"/>
    </source>
</evidence>
<protein>
    <submittedName>
        <fullName evidence="1">Uncharacterized protein</fullName>
    </submittedName>
</protein>
<gene>
    <name evidence="1" type="ORF">E2C01_083974</name>
</gene>
<comment type="caution">
    <text evidence="1">The sequence shown here is derived from an EMBL/GenBank/DDBJ whole genome shotgun (WGS) entry which is preliminary data.</text>
</comment>
<proteinExistence type="predicted"/>
<dbReference type="AlphaFoldDB" id="A0A5B7J2T1"/>
<sequence>MKQQRHVREMKCLCFIPCFLTAELLALVHVKARRTKPPPPPPLPPHLRYSLGIGFQLLPDFPVVDPAQAVRPLEHLKAAVVPPSLVHRDEHRQQVRVQAAILVPVAVGEAGKEERRKEIEKKNNI</sequence>
<dbReference type="Proteomes" id="UP000324222">
    <property type="component" value="Unassembled WGS sequence"/>
</dbReference>
<reference evidence="1 2" key="1">
    <citation type="submission" date="2019-05" db="EMBL/GenBank/DDBJ databases">
        <title>Another draft genome of Portunus trituberculatus and its Hox gene families provides insights of decapod evolution.</title>
        <authorList>
            <person name="Jeong J.-H."/>
            <person name="Song I."/>
            <person name="Kim S."/>
            <person name="Choi T."/>
            <person name="Kim D."/>
            <person name="Ryu S."/>
            <person name="Kim W."/>
        </authorList>
    </citation>
    <scope>NUCLEOTIDE SEQUENCE [LARGE SCALE GENOMIC DNA]</scope>
    <source>
        <tissue evidence="1">Muscle</tissue>
    </source>
</reference>
<name>A0A5B7J2T1_PORTR</name>